<dbReference type="RefSeq" id="WP_380696911.1">
    <property type="nucleotide sequence ID" value="NZ_JBHRYR010000003.1"/>
</dbReference>
<reference evidence="4" key="1">
    <citation type="journal article" date="2019" name="Int. J. Syst. Evol. Microbiol.">
        <title>The Global Catalogue of Microorganisms (GCM) 10K type strain sequencing project: providing services to taxonomists for standard genome sequencing and annotation.</title>
        <authorList>
            <consortium name="The Broad Institute Genomics Platform"/>
            <consortium name="The Broad Institute Genome Sequencing Center for Infectious Disease"/>
            <person name="Wu L."/>
            <person name="Ma J."/>
        </authorList>
    </citation>
    <scope>NUCLEOTIDE SEQUENCE [LARGE SCALE GENOMIC DNA]</scope>
    <source>
        <strain evidence="4">IBRC 10765</strain>
    </source>
</reference>
<dbReference type="PANTHER" id="PTHR33376">
    <property type="match status" value="1"/>
</dbReference>
<feature type="domain" description="Lcl C-terminal" evidence="2">
    <location>
        <begin position="368"/>
        <end position="514"/>
    </location>
</feature>
<proteinExistence type="predicted"/>
<comment type="caution">
    <text evidence="3">The sequence shown here is derived from an EMBL/GenBank/DDBJ whole genome shotgun (WGS) entry which is preliminary data.</text>
</comment>
<dbReference type="Pfam" id="PF07603">
    <property type="entry name" value="Lcl_C"/>
    <property type="match status" value="1"/>
</dbReference>
<evidence type="ECO:0000313" key="4">
    <source>
        <dbReference type="Proteomes" id="UP001595617"/>
    </source>
</evidence>
<evidence type="ECO:0000259" key="2">
    <source>
        <dbReference type="Pfam" id="PF07603"/>
    </source>
</evidence>
<sequence>MKTHIHTIALFLRHARSFTLRLAVLIMISLTAQSLSAQSLRSQQWTLASPYGDGVHHTQNLRLFAEDVANATGQAIRIDIAAGGSLIEHSAIPRAVRTGRVAMGEVLMATMTASDPIYELDNLPFIASDFAAAEQLWAISKPLISNSLDQRDGMLLLFAVPWPPQGLYANIPLREPDELADLNMRTYSNTLKRLATLLNAGGVNIEAGDIPTAFAEGRIDSMITSAATGVSSRAWEFADYYYDVQAWIPKNMVMMNKRLFLSLPDEHRQAILAAAESAEQRGWQMARTEATNTTAALAEQGMTVQQPTPAITNHLRQVGATMAAEWVATSGASVEDVLLEYLNLARSQQQDDQADSPLDSRFIPRQHGTIVDTRTQLEWARCSVGQEWDGQTCAGSPRRLTYHGAEEYIEQLNTTEPLAGFTDWRVPTLAELRTLIWCVPLDSRLAVVEVEHCTGEFETPTIHRPAFPNTPASWFWSATVNPENDTETFGVYFRLGYEHPIWQHTYRHHVRMVRSR</sequence>
<dbReference type="InterPro" id="IPR018389">
    <property type="entry name" value="DctP_fam"/>
</dbReference>
<dbReference type="Proteomes" id="UP001595617">
    <property type="component" value="Unassembled WGS sequence"/>
</dbReference>
<dbReference type="NCBIfam" id="NF037995">
    <property type="entry name" value="TRAP_S1"/>
    <property type="match status" value="1"/>
</dbReference>
<dbReference type="Pfam" id="PF03480">
    <property type="entry name" value="DctP"/>
    <property type="match status" value="1"/>
</dbReference>
<dbReference type="CDD" id="cd13602">
    <property type="entry name" value="PBP2_TRAP_BpDctp6_7"/>
    <property type="match status" value="1"/>
</dbReference>
<evidence type="ECO:0000313" key="3">
    <source>
        <dbReference type="EMBL" id="MFC3853601.1"/>
    </source>
</evidence>
<protein>
    <submittedName>
        <fullName evidence="3">TRAP transporter substrate-binding protein DctP</fullName>
    </submittedName>
</protein>
<keyword evidence="4" id="KW-1185">Reference proteome</keyword>
<accession>A0ABV7ZZE5</accession>
<dbReference type="InterPro" id="IPR038404">
    <property type="entry name" value="TRAP_DctP_sf"/>
</dbReference>
<dbReference type="PANTHER" id="PTHR33376:SF4">
    <property type="entry name" value="SIALIC ACID-BINDING PERIPLASMIC PROTEIN SIAP"/>
    <property type="match status" value="1"/>
</dbReference>
<keyword evidence="1" id="KW-0732">Signal</keyword>
<name>A0ABV7ZZE5_9GAMM</name>
<dbReference type="EMBL" id="JBHRYR010000003">
    <property type="protein sequence ID" value="MFC3853601.1"/>
    <property type="molecule type" value="Genomic_DNA"/>
</dbReference>
<dbReference type="InterPro" id="IPR011460">
    <property type="entry name" value="Lcl_C"/>
</dbReference>
<organism evidence="3 4">
    <name type="scientific">Saccharospirillum mangrovi</name>
    <dbReference type="NCBI Taxonomy" id="2161747"/>
    <lineage>
        <taxon>Bacteria</taxon>
        <taxon>Pseudomonadati</taxon>
        <taxon>Pseudomonadota</taxon>
        <taxon>Gammaproteobacteria</taxon>
        <taxon>Oceanospirillales</taxon>
        <taxon>Saccharospirillaceae</taxon>
        <taxon>Saccharospirillum</taxon>
    </lineage>
</organism>
<evidence type="ECO:0000256" key="1">
    <source>
        <dbReference type="ARBA" id="ARBA00022729"/>
    </source>
</evidence>
<dbReference type="Gene3D" id="3.40.190.170">
    <property type="entry name" value="Bacterial extracellular solute-binding protein, family 7"/>
    <property type="match status" value="1"/>
</dbReference>
<gene>
    <name evidence="3" type="primary">dctP</name>
    <name evidence="3" type="ORF">ACFOOG_12210</name>
</gene>